<feature type="region of interest" description="Disordered" evidence="1">
    <location>
        <begin position="488"/>
        <end position="532"/>
    </location>
</feature>
<sequence>MSARTTYILDFQDVRKIRQTWTNIQNNNKYHKDLFVARAYANLIAGSPFLKYIFTSDAMMREHSMLFGEMLSSVVTYLHSPIMVNEYLIQFISKNDDFISNMVKYLEPMGVALTQTIKQWIGNIDSELECAWVQLYLYIAVFITDNTHYPEADLSSETQSVLGEELSASSPSGASFSPSPSSSENETEDVQPLNIKRLNTWSSSPPSVISSGTSSSDGSGILHIDLRKNDKYKGFRRDSNTSLFEVKIPTSSTTFEKPTKPADLNGMLSPRASSPSNASFASFGTAISSVGHIPFDPRGHKKHHSRQTSMTESFTSGMETDVPERRRPFMSSDQFTDYDVNYGTAVEDLEDYMSSNFANGSSNSDNDRNERSSTMNTLSSESSGATPKFKFKKPATVITNDDDLEFIDKEPRGFGFDPRLRGHRRTNSISGSSDESPSPTSSQWRIVDDEEDPYAGEISSARIASRLPPRLLDHSSFGLKGLSVIQETENDDDVASSRYEEEEVCTRSSNYSGDVSGTASSHEEESSEASTLSLHNSDYSLAMEVNNLSSAGSRKQPSPVLESAPLGSLTAPAKMSSIHSSTSGADTISGSPSTHTVATAMSQGVYRNKLASSSSLIVGTNGGSNQKRVSLGFMRSSYVLKKEMESQHGSSVGSSPQTNPFHSPDRSVSLTLHARSSIDLTENMSRSRSIGSSHPKRSNHNESSLLDKHSPTQSLINLDPRKGGFAPCGINNKYAKNSVQKSMGCVPITEEVGFKEKGLKAAFIALFSGGSNKSHLKAPKSSHHKSPMLDQSIKTIKQNIEYNNKTMEKQKKTSEKPLPPNPSGKLYKLSTSSIYSFKKYAESSTSVNSNDSSVSGFSFFNKKKNEQYVTAARYTKRNPKKNKYMVTSTPYSIL</sequence>
<dbReference type="GO" id="GO:0020037">
    <property type="term" value="F:heme binding"/>
    <property type="evidence" value="ECO:0007669"/>
    <property type="project" value="InterPro"/>
</dbReference>
<feature type="compositionally biased region" description="Polar residues" evidence="1">
    <location>
        <begin position="506"/>
        <end position="517"/>
    </location>
</feature>
<dbReference type="RefSeq" id="XP_043051008.1">
    <property type="nucleotide sequence ID" value="XM_043193956.1"/>
</dbReference>
<feature type="compositionally biased region" description="Low complexity" evidence="1">
    <location>
        <begin position="167"/>
        <end position="183"/>
    </location>
</feature>
<name>A0A9P7VCA0_9ASCO</name>
<evidence type="ECO:0000256" key="1">
    <source>
        <dbReference type="SAM" id="MobiDB-lite"/>
    </source>
</evidence>
<dbReference type="GO" id="GO:0019825">
    <property type="term" value="F:oxygen binding"/>
    <property type="evidence" value="ECO:0007669"/>
    <property type="project" value="InterPro"/>
</dbReference>
<feature type="domain" description="Globin" evidence="2">
    <location>
        <begin position="8"/>
        <end position="148"/>
    </location>
</feature>
<accession>A0A9P7VCA0</accession>
<comment type="caution">
    <text evidence="3">The sequence shown here is derived from an EMBL/GenBank/DDBJ whole genome shotgun (WGS) entry which is preliminary data.</text>
</comment>
<dbReference type="Gene3D" id="1.10.490.10">
    <property type="entry name" value="Globins"/>
    <property type="match status" value="1"/>
</dbReference>
<dbReference type="PROSITE" id="PS01033">
    <property type="entry name" value="GLOBIN"/>
    <property type="match status" value="1"/>
</dbReference>
<evidence type="ECO:0000259" key="2">
    <source>
        <dbReference type="PROSITE" id="PS01033"/>
    </source>
</evidence>
<feature type="region of interest" description="Disordered" evidence="1">
    <location>
        <begin position="644"/>
        <end position="717"/>
    </location>
</feature>
<dbReference type="CDD" id="cd01040">
    <property type="entry name" value="Mb-like"/>
    <property type="match status" value="1"/>
</dbReference>
<dbReference type="AlphaFoldDB" id="A0A9P7VCA0"/>
<feature type="compositionally biased region" description="Low complexity" evidence="1">
    <location>
        <begin position="372"/>
        <end position="383"/>
    </location>
</feature>
<dbReference type="Proteomes" id="UP000790833">
    <property type="component" value="Unassembled WGS sequence"/>
</dbReference>
<feature type="region of interest" description="Disordered" evidence="1">
    <location>
        <begin position="160"/>
        <end position="221"/>
    </location>
</feature>
<feature type="compositionally biased region" description="Low complexity" evidence="1">
    <location>
        <begin position="202"/>
        <end position="220"/>
    </location>
</feature>
<reference evidence="3" key="1">
    <citation type="submission" date="2021-03" db="EMBL/GenBank/DDBJ databases">
        <authorList>
            <person name="Palmer J.M."/>
        </authorList>
    </citation>
    <scope>NUCLEOTIDE SEQUENCE</scope>
    <source>
        <strain evidence="3">ARV_011</strain>
    </source>
</reference>
<evidence type="ECO:0000313" key="4">
    <source>
        <dbReference type="Proteomes" id="UP000790833"/>
    </source>
</evidence>
<dbReference type="GeneID" id="66116599"/>
<feature type="compositionally biased region" description="Polar residues" evidence="1">
    <location>
        <begin position="678"/>
        <end position="692"/>
    </location>
</feature>
<dbReference type="OrthoDB" id="4025615at2759"/>
<dbReference type="EMBL" id="JAHMUF010000003">
    <property type="protein sequence ID" value="KAG7195463.1"/>
    <property type="molecule type" value="Genomic_DNA"/>
</dbReference>
<dbReference type="InterPro" id="IPR000971">
    <property type="entry name" value="Globin"/>
</dbReference>
<feature type="compositionally biased region" description="Polar residues" evidence="1">
    <location>
        <begin position="307"/>
        <end position="318"/>
    </location>
</feature>
<organism evidence="3 4">
    <name type="scientific">Scheffersomyces spartinae</name>
    <dbReference type="NCBI Taxonomy" id="45513"/>
    <lineage>
        <taxon>Eukaryota</taxon>
        <taxon>Fungi</taxon>
        <taxon>Dikarya</taxon>
        <taxon>Ascomycota</taxon>
        <taxon>Saccharomycotina</taxon>
        <taxon>Pichiomycetes</taxon>
        <taxon>Debaryomycetaceae</taxon>
        <taxon>Scheffersomyces</taxon>
    </lineage>
</organism>
<dbReference type="InterPro" id="IPR009050">
    <property type="entry name" value="Globin-like_sf"/>
</dbReference>
<gene>
    <name evidence="3" type="ORF">KQ657_003225</name>
</gene>
<feature type="region of interest" description="Disordered" evidence="1">
    <location>
        <begin position="807"/>
        <end position="826"/>
    </location>
</feature>
<evidence type="ECO:0000313" key="3">
    <source>
        <dbReference type="EMBL" id="KAG7195463.1"/>
    </source>
</evidence>
<feature type="region of interest" description="Disordered" evidence="1">
    <location>
        <begin position="297"/>
        <end position="321"/>
    </location>
</feature>
<dbReference type="InterPro" id="IPR044399">
    <property type="entry name" value="Mb-like_M"/>
</dbReference>
<dbReference type="InterPro" id="IPR012292">
    <property type="entry name" value="Globin/Proto"/>
</dbReference>
<keyword evidence="4" id="KW-1185">Reference proteome</keyword>
<feature type="region of interest" description="Disordered" evidence="1">
    <location>
        <begin position="356"/>
        <end position="388"/>
    </location>
</feature>
<feature type="region of interest" description="Disordered" evidence="1">
    <location>
        <begin position="407"/>
        <end position="446"/>
    </location>
</feature>
<feature type="compositionally biased region" description="Low complexity" evidence="1">
    <location>
        <begin position="428"/>
        <end position="442"/>
    </location>
</feature>
<protein>
    <recommendedName>
        <fullName evidence="2">Globin domain-containing protein</fullName>
    </recommendedName>
</protein>
<feature type="compositionally biased region" description="Polar residues" evidence="1">
    <location>
        <begin position="577"/>
        <end position="595"/>
    </location>
</feature>
<proteinExistence type="predicted"/>
<dbReference type="SUPFAM" id="SSF46458">
    <property type="entry name" value="Globin-like"/>
    <property type="match status" value="1"/>
</dbReference>
<feature type="compositionally biased region" description="Polar residues" evidence="1">
    <location>
        <begin position="647"/>
        <end position="670"/>
    </location>
</feature>
<feature type="region of interest" description="Disordered" evidence="1">
    <location>
        <begin position="576"/>
        <end position="595"/>
    </location>
</feature>